<dbReference type="InterPro" id="IPR013149">
    <property type="entry name" value="ADH-like_C"/>
</dbReference>
<evidence type="ECO:0000313" key="4">
    <source>
        <dbReference type="EMBL" id="WCT73061.1"/>
    </source>
</evidence>
<dbReference type="RefSeq" id="WP_273687035.1">
    <property type="nucleotide sequence ID" value="NZ_CP117411.1"/>
</dbReference>
<organism evidence="4 5">
    <name type="scientific">Sphingomonas naphthae</name>
    <dbReference type="NCBI Taxonomy" id="1813468"/>
    <lineage>
        <taxon>Bacteria</taxon>
        <taxon>Pseudomonadati</taxon>
        <taxon>Pseudomonadota</taxon>
        <taxon>Alphaproteobacteria</taxon>
        <taxon>Sphingomonadales</taxon>
        <taxon>Sphingomonadaceae</taxon>
        <taxon>Sphingomonas</taxon>
    </lineage>
</organism>
<sequence>MRAVTVIGRPGGQRLAIETADRPVPMPGEALVAVEAISLNNGEVRTALAGAAGARPGWDFAGVIESAPAGSAFCAGDRVVGLKFDGAWAERVSVPTKFLAPIPDNVPFELAAVLPVAGLTATIALSKKALRAGDRLLVTAATGGVGLIAVQLAAATGAHVVAFARREDDAALLRRLGATAVAGSAEDAARLGPYDLILEGVGGELLGHALSWLSPRGMCVQFGDAGGDDVTTFNAKAFRLGSGGAFGGTSLYGFVLAEELTRLEPADAAALLAGLAVRLGTGKLDPVIGKIGSWREIDHVARALLSRAFKGKAVLRLD</sequence>
<evidence type="ECO:0000313" key="5">
    <source>
        <dbReference type="Proteomes" id="UP001220395"/>
    </source>
</evidence>
<evidence type="ECO:0000256" key="1">
    <source>
        <dbReference type="ARBA" id="ARBA00022857"/>
    </source>
</evidence>
<proteinExistence type="predicted"/>
<evidence type="ECO:0000259" key="3">
    <source>
        <dbReference type="SMART" id="SM00829"/>
    </source>
</evidence>
<keyword evidence="5" id="KW-1185">Reference proteome</keyword>
<dbReference type="SUPFAM" id="SSF50129">
    <property type="entry name" value="GroES-like"/>
    <property type="match status" value="1"/>
</dbReference>
<dbReference type="Pfam" id="PF08240">
    <property type="entry name" value="ADH_N"/>
    <property type="match status" value="1"/>
</dbReference>
<dbReference type="InterPro" id="IPR036291">
    <property type="entry name" value="NAD(P)-bd_dom_sf"/>
</dbReference>
<evidence type="ECO:0000256" key="2">
    <source>
        <dbReference type="ARBA" id="ARBA00023002"/>
    </source>
</evidence>
<dbReference type="Gene3D" id="3.90.180.10">
    <property type="entry name" value="Medium-chain alcohol dehydrogenases, catalytic domain"/>
    <property type="match status" value="1"/>
</dbReference>
<dbReference type="Pfam" id="PF00107">
    <property type="entry name" value="ADH_zinc_N"/>
    <property type="match status" value="1"/>
</dbReference>
<dbReference type="SUPFAM" id="SSF51735">
    <property type="entry name" value="NAD(P)-binding Rossmann-fold domains"/>
    <property type="match status" value="1"/>
</dbReference>
<protein>
    <submittedName>
        <fullName evidence="4">Zinc-binding dehydrogenase</fullName>
    </submittedName>
</protein>
<dbReference type="Proteomes" id="UP001220395">
    <property type="component" value="Chromosome"/>
</dbReference>
<feature type="domain" description="Enoyl reductase (ER)" evidence="3">
    <location>
        <begin position="11"/>
        <end position="315"/>
    </location>
</feature>
<dbReference type="InterPro" id="IPR013154">
    <property type="entry name" value="ADH-like_N"/>
</dbReference>
<keyword evidence="2" id="KW-0560">Oxidoreductase</keyword>
<dbReference type="EMBL" id="CP117411">
    <property type="protein sequence ID" value="WCT73061.1"/>
    <property type="molecule type" value="Genomic_DNA"/>
</dbReference>
<reference evidence="4 5" key="1">
    <citation type="submission" date="2023-02" db="EMBL/GenBank/DDBJ databases">
        <title>Genome sequence of Sphingomonas naphthae.</title>
        <authorList>
            <person name="Kim S."/>
            <person name="Heo J."/>
            <person name="Kwon S.-W."/>
        </authorList>
    </citation>
    <scope>NUCLEOTIDE SEQUENCE [LARGE SCALE GENOMIC DNA]</scope>
    <source>
        <strain evidence="4 5">KACC 18716</strain>
    </source>
</reference>
<dbReference type="InterPro" id="IPR020843">
    <property type="entry name" value="ER"/>
</dbReference>
<name>A0ABY7TJW1_9SPHN</name>
<dbReference type="PANTHER" id="PTHR48106:SF18">
    <property type="entry name" value="QUINONE OXIDOREDUCTASE PIG3"/>
    <property type="match status" value="1"/>
</dbReference>
<dbReference type="InterPro" id="IPR011032">
    <property type="entry name" value="GroES-like_sf"/>
</dbReference>
<keyword evidence="1" id="KW-0521">NADP</keyword>
<dbReference type="SMART" id="SM00829">
    <property type="entry name" value="PKS_ER"/>
    <property type="match status" value="1"/>
</dbReference>
<accession>A0ABY7TJW1</accession>
<gene>
    <name evidence="4" type="ORF">PQ455_15720</name>
</gene>
<dbReference type="PANTHER" id="PTHR48106">
    <property type="entry name" value="QUINONE OXIDOREDUCTASE PIG3-RELATED"/>
    <property type="match status" value="1"/>
</dbReference>
<dbReference type="Gene3D" id="3.40.50.720">
    <property type="entry name" value="NAD(P)-binding Rossmann-like Domain"/>
    <property type="match status" value="1"/>
</dbReference>